<dbReference type="PROSITE" id="PS00061">
    <property type="entry name" value="ADH_SHORT"/>
    <property type="match status" value="1"/>
</dbReference>
<dbReference type="Proteomes" id="UP000001745">
    <property type="component" value="Unassembled WGS sequence"/>
</dbReference>
<evidence type="ECO:0000256" key="1">
    <source>
        <dbReference type="ARBA" id="ARBA00006484"/>
    </source>
</evidence>
<feature type="compositionally biased region" description="Basic and acidic residues" evidence="3">
    <location>
        <begin position="228"/>
        <end position="246"/>
    </location>
</feature>
<dbReference type="GO" id="GO:0016616">
    <property type="term" value="F:oxidoreductase activity, acting on the CH-OH group of donors, NAD or NADP as acceptor"/>
    <property type="evidence" value="ECO:0007669"/>
    <property type="project" value="TreeGrafter"/>
</dbReference>
<dbReference type="InParanoid" id="B8M8C5"/>
<organism evidence="4 5">
    <name type="scientific">Talaromyces stipitatus (strain ATCC 10500 / CBS 375.48 / QM 6759 / NRRL 1006)</name>
    <name type="common">Penicillium stipitatum</name>
    <dbReference type="NCBI Taxonomy" id="441959"/>
    <lineage>
        <taxon>Eukaryota</taxon>
        <taxon>Fungi</taxon>
        <taxon>Dikarya</taxon>
        <taxon>Ascomycota</taxon>
        <taxon>Pezizomycotina</taxon>
        <taxon>Eurotiomycetes</taxon>
        <taxon>Eurotiomycetidae</taxon>
        <taxon>Eurotiales</taxon>
        <taxon>Trichocomaceae</taxon>
        <taxon>Talaromyces</taxon>
        <taxon>Talaromyces sect. Talaromyces</taxon>
    </lineage>
</organism>
<evidence type="ECO:0000313" key="4">
    <source>
        <dbReference type="EMBL" id="EED20438.1"/>
    </source>
</evidence>
<accession>B8M8C5</accession>
<dbReference type="OrthoDB" id="445007at2759"/>
<evidence type="ECO:0000256" key="2">
    <source>
        <dbReference type="ARBA" id="ARBA00022857"/>
    </source>
</evidence>
<dbReference type="InterPro" id="IPR002591">
    <property type="entry name" value="Phosphodiest/P_Trfase"/>
</dbReference>
<dbReference type="InterPro" id="IPR017850">
    <property type="entry name" value="Alkaline_phosphatase_core_sf"/>
</dbReference>
<sequence length="666" mass="73223">MSKVFFITGAGSGIGRVTARELLLKGYLVFLTDYNESFLEDTCTNHLPSVIPEDKRQNYNWAQMNVCDEEQITNAIALCVEKFGGIDVLSQYMRSGIRMDNVPTSDFEKVLSVNLIGTYRVSQEAIPHLEKSPNGGVIINMSSCRATQQSKHGEAYAASKAGIEGLSMAMAVSLGPKIRVHVISPGMIDVRSERNGSLVPPPEKLRDDLNRDYQTEYASEWGTGTSKSLKEAHPVGRIGRGEDIARPRKSPSIMADSVTLHGRSYAIPRQPTVIICVDGFDPEYLTQGISDGIIPNLARFVQQGFHATVNSCMPSFTNPNNVSIITGQPPAVHGIAGNFFLDRETGKEKMIQNDSLLRGSTILEQMSKHGVRVAAITAKDKLRRILAHGLQTSNGDICFSSERAASCTLAENGIEDVEEWIGRKAPSQYSGDLSIYVLDTGIKLLKEKRAQLFYLTLSDYVQHKHAPGSPEANEFFITLDQRIGRLVALGATVAITGDHGMSSKSKDDGKPNILFLEDTLAEKWGSESARVICPITDPFVKHHGALGSFVRVYVKNSINLSDMIDFTKTLPHVEQVLDRKVAAEEYDMPVDREGDFVVISKKNAVIGSRKDEHDLSSIGDHPLRSHGGLSEQQVPLLLSRPVADVEGAKAKDDWRNYDVLDLALNW</sequence>
<dbReference type="InterPro" id="IPR012710">
    <property type="entry name" value="Phosphonoacetate_hydro"/>
</dbReference>
<protein>
    <submittedName>
        <fullName evidence="4">Short-chain dehydrogenase, putative</fullName>
    </submittedName>
</protein>
<evidence type="ECO:0000313" key="5">
    <source>
        <dbReference type="Proteomes" id="UP000001745"/>
    </source>
</evidence>
<dbReference type="HOGENOM" id="CLU_412309_0_0_1"/>
<dbReference type="eggNOG" id="KOG2645">
    <property type="taxonomic scope" value="Eukaryota"/>
</dbReference>
<dbReference type="CDD" id="cd16018">
    <property type="entry name" value="Enpp"/>
    <property type="match status" value="1"/>
</dbReference>
<dbReference type="SUPFAM" id="SSF51735">
    <property type="entry name" value="NAD(P)-binding Rossmann-fold domains"/>
    <property type="match status" value="1"/>
</dbReference>
<gene>
    <name evidence="4" type="ORF">TSTA_036620</name>
</gene>
<dbReference type="PhylomeDB" id="B8M8C5"/>
<dbReference type="VEuPathDB" id="FungiDB:TSTA_036620"/>
<dbReference type="RefSeq" id="XP_002480872.1">
    <property type="nucleotide sequence ID" value="XM_002480827.1"/>
</dbReference>
<dbReference type="InterPro" id="IPR036291">
    <property type="entry name" value="NAD(P)-bd_dom_sf"/>
</dbReference>
<dbReference type="NCBIfam" id="TIGR02335">
    <property type="entry name" value="hydr_PhnA"/>
    <property type="match status" value="1"/>
</dbReference>
<dbReference type="Pfam" id="PF01663">
    <property type="entry name" value="Phosphodiest"/>
    <property type="match status" value="1"/>
</dbReference>
<dbReference type="Pfam" id="PF00106">
    <property type="entry name" value="adh_short"/>
    <property type="match status" value="1"/>
</dbReference>
<dbReference type="CDD" id="cd05233">
    <property type="entry name" value="SDR_c"/>
    <property type="match status" value="1"/>
</dbReference>
<dbReference type="SUPFAM" id="SSF53649">
    <property type="entry name" value="Alkaline phosphatase-like"/>
    <property type="match status" value="1"/>
</dbReference>
<dbReference type="GO" id="GO:0047400">
    <property type="term" value="F:phosphonoacetate hydrolase activity"/>
    <property type="evidence" value="ECO:0007669"/>
    <property type="project" value="InterPro"/>
</dbReference>
<keyword evidence="5" id="KW-1185">Reference proteome</keyword>
<feature type="region of interest" description="Disordered" evidence="3">
    <location>
        <begin position="222"/>
        <end position="250"/>
    </location>
</feature>
<dbReference type="GeneID" id="8101933"/>
<dbReference type="Gene3D" id="3.40.50.720">
    <property type="entry name" value="NAD(P)-binding Rossmann-like Domain"/>
    <property type="match status" value="1"/>
</dbReference>
<dbReference type="AlphaFoldDB" id="B8M8C5"/>
<evidence type="ECO:0000256" key="3">
    <source>
        <dbReference type="SAM" id="MobiDB-lite"/>
    </source>
</evidence>
<comment type="similarity">
    <text evidence="1">Belongs to the short-chain dehydrogenases/reductases (SDR) family.</text>
</comment>
<dbReference type="eggNOG" id="KOG4169">
    <property type="taxonomic scope" value="Eukaryota"/>
</dbReference>
<proteinExistence type="inferred from homology"/>
<keyword evidence="2" id="KW-0521">NADP</keyword>
<dbReference type="PRINTS" id="PR00081">
    <property type="entry name" value="GDHRDH"/>
</dbReference>
<name>B8M8C5_TALSN</name>
<dbReference type="EMBL" id="EQ962654">
    <property type="protein sequence ID" value="EED20438.1"/>
    <property type="molecule type" value="Genomic_DNA"/>
</dbReference>
<dbReference type="InterPro" id="IPR002347">
    <property type="entry name" value="SDR_fam"/>
</dbReference>
<reference evidence="5" key="1">
    <citation type="journal article" date="2015" name="Genome Announc.">
        <title>Genome sequence of the AIDS-associated pathogen Penicillium marneffei (ATCC18224) and its near taxonomic relative Talaromyces stipitatus (ATCC10500).</title>
        <authorList>
            <person name="Nierman W.C."/>
            <person name="Fedorova-Abrams N.D."/>
            <person name="Andrianopoulos A."/>
        </authorList>
    </citation>
    <scope>NUCLEOTIDE SEQUENCE [LARGE SCALE GENOMIC DNA]</scope>
    <source>
        <strain evidence="5">ATCC 10500 / CBS 375.48 / QM 6759 / NRRL 1006</strain>
    </source>
</reference>
<dbReference type="InterPro" id="IPR020904">
    <property type="entry name" value="Sc_DH/Rdtase_CS"/>
</dbReference>
<dbReference type="STRING" id="441959.B8M8C5"/>
<dbReference type="Gene3D" id="3.40.720.10">
    <property type="entry name" value="Alkaline Phosphatase, subunit A"/>
    <property type="match status" value="1"/>
</dbReference>
<dbReference type="PANTHER" id="PTHR42760">
    <property type="entry name" value="SHORT-CHAIN DEHYDROGENASES/REDUCTASES FAMILY MEMBER"/>
    <property type="match status" value="1"/>
</dbReference>
<dbReference type="InterPro" id="IPR023116">
    <property type="entry name" value="Phosphonoacetate_hydro_insert"/>
</dbReference>
<dbReference type="Gene3D" id="3.30.1360.110">
    <property type="entry name" value="Domain 2, Phosphonoacetate Hydrolase"/>
    <property type="match status" value="1"/>
</dbReference>